<organism evidence="1 2">
    <name type="scientific">Anaplasma phagocytophilum str. ApNP</name>
    <dbReference type="NCBI Taxonomy" id="1359153"/>
    <lineage>
        <taxon>Bacteria</taxon>
        <taxon>Pseudomonadati</taxon>
        <taxon>Pseudomonadota</taxon>
        <taxon>Alphaproteobacteria</taxon>
        <taxon>Rickettsiales</taxon>
        <taxon>Anaplasmataceae</taxon>
        <taxon>Anaplasma</taxon>
        <taxon>phagocytophilum group</taxon>
    </lineage>
</organism>
<accession>A0A0F3NJB3</accession>
<reference evidence="1 2" key="1">
    <citation type="submission" date="2015-01" db="EMBL/GenBank/DDBJ databases">
        <title>Genome Sequencing of Rickettsiales.</title>
        <authorList>
            <person name="Daugherty S.C."/>
            <person name="Su Q."/>
            <person name="Abolude K."/>
            <person name="Beier-Sexton M."/>
            <person name="Carlyon J.A."/>
            <person name="Carter R."/>
            <person name="Day N.P."/>
            <person name="Dumler S.J."/>
            <person name="Dyachenko V."/>
            <person name="Godinez A."/>
            <person name="Kurtti T.J."/>
            <person name="Lichay M."/>
            <person name="Mullins K.E."/>
            <person name="Ott S."/>
            <person name="Pappas-Brown V."/>
            <person name="Paris D.H."/>
            <person name="Patel P."/>
            <person name="Richards A.L."/>
            <person name="Sadzewicz L."/>
            <person name="Sears K."/>
            <person name="Seidman D."/>
            <person name="Sengamalay N."/>
            <person name="Stenos J."/>
            <person name="Tallon L.J."/>
            <person name="Vincent G."/>
            <person name="Fraser C.M."/>
            <person name="Munderloh U."/>
            <person name="Dunning-Hotopp J.C."/>
        </authorList>
    </citation>
    <scope>NUCLEOTIDE SEQUENCE [LARGE SCALE GENOMIC DNA]</scope>
    <source>
        <strain evidence="1 2">ApNP</strain>
    </source>
</reference>
<evidence type="ECO:0000313" key="2">
    <source>
        <dbReference type="Proteomes" id="UP000033385"/>
    </source>
</evidence>
<evidence type="ECO:0000313" key="1">
    <source>
        <dbReference type="EMBL" id="KJV67004.1"/>
    </source>
</evidence>
<dbReference type="PATRIC" id="fig|1359153.3.peg.423"/>
<dbReference type="AlphaFoldDB" id="A0A0F3NJB3"/>
<proteinExistence type="predicted"/>
<dbReference type="Proteomes" id="UP000033385">
    <property type="component" value="Unassembled WGS sequence"/>
</dbReference>
<sequence>MVLLTLCASGIGSSLIVEAKKNASKMEMPFMMFCVAK</sequence>
<protein>
    <submittedName>
        <fullName evidence="1">Uncharacterized protein</fullName>
    </submittedName>
</protein>
<dbReference type="EMBL" id="LANW01000001">
    <property type="protein sequence ID" value="KJV67004.1"/>
    <property type="molecule type" value="Genomic_DNA"/>
</dbReference>
<gene>
    <name evidence="1" type="ORF">APHNP_0410</name>
</gene>
<name>A0A0F3NJB3_ANAPH</name>
<comment type="caution">
    <text evidence="1">The sequence shown here is derived from an EMBL/GenBank/DDBJ whole genome shotgun (WGS) entry which is preliminary data.</text>
</comment>